<dbReference type="Pfam" id="PF04082">
    <property type="entry name" value="Fungal_trans"/>
    <property type="match status" value="1"/>
</dbReference>
<dbReference type="PANTHER" id="PTHR47424">
    <property type="entry name" value="REGULATORY PROTEIN GAL4"/>
    <property type="match status" value="1"/>
</dbReference>
<dbReference type="GO" id="GO:0003677">
    <property type="term" value="F:DNA binding"/>
    <property type="evidence" value="ECO:0007669"/>
    <property type="project" value="InterPro"/>
</dbReference>
<dbReference type="InterPro" id="IPR036864">
    <property type="entry name" value="Zn2-C6_fun-type_DNA-bd_sf"/>
</dbReference>
<sequence length="893" mass="100257">MDSQNRGKKTGKARIPDHLRRRALVSCDRCKKRRIRCMRSAGADPNEPCQSCLEVGVSCESTLPRKTRIYGSVETLSLRYRVLDALIKGLYPYKDTNNIDTLYAIAEAHDITLPTFNDQTVAEEVFNQQPIKNETPPPQSVQSVRSPSNASKESDFHPSSESSGQVVQEKLVPLLHGPSHYIGPSSSFGFVLSVRNMVAEFNNALKNIQPDDERSKLSSDFAGSNWSKALEPIVKDESDESSEDHVSVTSESAPSVRTGVRAFLRPPLFGGPTGGSAPTSRSRKATIVSFLPSRDVTDTFMNAYFEQVHPNYLLFHRKTFQSRYELMFAQPPVLMRDVEPGWICCIFMILVFGAQALEDRDKKQSVQIQRYYLDLVQNRLHQLISTTTLVNVQAILLLQLYQHNCTERNSAFMLLGCASRMAMALGMHREGTSGGFDEMEREVRKRVWWTAYTFEQNQCAILGRPCAIDDTEVNLLFPDETLLDGGDSVPPGYIEYSVRLTKLMSDVRRKIYASPHGPGQGDYPKASIAIQFLLDLDSWMHSLPQPLRLECLSLQPKHRRAVILLHIQFHHTQALVSRPYVLHKVSVQLARKLGQHVRSQDLDKEEMNLSHACGIYSKKTTVLLHQLIADGIFDGVSWLDAYYIYHSVFILSLDFLARPWDDQETPEDASRKKAVRDVMDALQDIKLCPTFTILTQVSLQLAKIVGIFDTRNPQSHDQRPEDYRLFMTQQQQAAAISYEYGAQASQPGVENVVNSWFQKEAVDMPWDLKDFFGVDGYVGPSNTNYTDMPMGLEGPYSGHLPGVGDEDGLNPAPPMGYTHWGSIDTPFAQSNRTGSSSGGSNFKPGNPMGRHRIRIANPEIPDPIECSDGYFEFPDELTTSHLDLPDLDHLASA</sequence>
<name>A0A9P7AZB9_9HELO</name>
<proteinExistence type="predicted"/>
<dbReference type="Pfam" id="PF00172">
    <property type="entry name" value="Zn_clus"/>
    <property type="match status" value="1"/>
</dbReference>
<dbReference type="InterPro" id="IPR007219">
    <property type="entry name" value="XnlR_reg_dom"/>
</dbReference>
<feature type="region of interest" description="Disordered" evidence="5">
    <location>
        <begin position="828"/>
        <end position="852"/>
    </location>
</feature>
<evidence type="ECO:0000256" key="4">
    <source>
        <dbReference type="ARBA" id="ARBA00023242"/>
    </source>
</evidence>
<evidence type="ECO:0000256" key="5">
    <source>
        <dbReference type="SAM" id="MobiDB-lite"/>
    </source>
</evidence>
<dbReference type="SMART" id="SM00066">
    <property type="entry name" value="GAL4"/>
    <property type="match status" value="1"/>
</dbReference>
<keyword evidence="1" id="KW-0479">Metal-binding</keyword>
<dbReference type="PROSITE" id="PS00463">
    <property type="entry name" value="ZN2_CY6_FUNGAL_1"/>
    <property type="match status" value="1"/>
</dbReference>
<dbReference type="EMBL" id="VNKQ01000005">
    <property type="protein sequence ID" value="KAG0651042.1"/>
    <property type="molecule type" value="Genomic_DNA"/>
</dbReference>
<keyword evidence="2" id="KW-0805">Transcription regulation</keyword>
<dbReference type="SMART" id="SM00906">
    <property type="entry name" value="Fungal_trans"/>
    <property type="match status" value="1"/>
</dbReference>
<gene>
    <name evidence="7" type="ORF">D0Z07_2791</name>
</gene>
<organism evidence="7 8">
    <name type="scientific">Hyphodiscus hymeniophilus</name>
    <dbReference type="NCBI Taxonomy" id="353542"/>
    <lineage>
        <taxon>Eukaryota</taxon>
        <taxon>Fungi</taxon>
        <taxon>Dikarya</taxon>
        <taxon>Ascomycota</taxon>
        <taxon>Pezizomycotina</taxon>
        <taxon>Leotiomycetes</taxon>
        <taxon>Helotiales</taxon>
        <taxon>Hyphodiscaceae</taxon>
        <taxon>Hyphodiscus</taxon>
    </lineage>
</organism>
<dbReference type="GO" id="GO:0008270">
    <property type="term" value="F:zinc ion binding"/>
    <property type="evidence" value="ECO:0007669"/>
    <property type="project" value="InterPro"/>
</dbReference>
<dbReference type="CDD" id="cd00067">
    <property type="entry name" value="GAL4"/>
    <property type="match status" value="1"/>
</dbReference>
<evidence type="ECO:0000313" key="7">
    <source>
        <dbReference type="EMBL" id="KAG0651042.1"/>
    </source>
</evidence>
<dbReference type="InterPro" id="IPR051127">
    <property type="entry name" value="Fungal_SecMet_Regulators"/>
</dbReference>
<feature type="domain" description="Zn(2)-C6 fungal-type" evidence="6">
    <location>
        <begin position="26"/>
        <end position="59"/>
    </location>
</feature>
<protein>
    <submittedName>
        <fullName evidence="7">Transcriptional regulatory</fullName>
    </submittedName>
</protein>
<dbReference type="InterPro" id="IPR001138">
    <property type="entry name" value="Zn2Cys6_DnaBD"/>
</dbReference>
<dbReference type="Gene3D" id="4.10.240.10">
    <property type="entry name" value="Zn(2)-C6 fungal-type DNA-binding domain"/>
    <property type="match status" value="1"/>
</dbReference>
<reference evidence="7" key="1">
    <citation type="submission" date="2019-07" db="EMBL/GenBank/DDBJ databases">
        <title>Hyphodiscus hymeniophilus genome sequencing and assembly.</title>
        <authorList>
            <person name="Kramer G."/>
            <person name="Nodwell J."/>
        </authorList>
    </citation>
    <scope>NUCLEOTIDE SEQUENCE</scope>
    <source>
        <strain evidence="7">ATCC 34498</strain>
    </source>
</reference>
<comment type="caution">
    <text evidence="7">The sequence shown here is derived from an EMBL/GenBank/DDBJ whole genome shotgun (WGS) entry which is preliminary data.</text>
</comment>
<feature type="region of interest" description="Disordered" evidence="5">
    <location>
        <begin position="130"/>
        <end position="165"/>
    </location>
</feature>
<dbReference type="PROSITE" id="PS50048">
    <property type="entry name" value="ZN2_CY6_FUNGAL_2"/>
    <property type="match status" value="1"/>
</dbReference>
<keyword evidence="3" id="KW-0804">Transcription</keyword>
<accession>A0A9P7AZB9</accession>
<dbReference type="GO" id="GO:0006351">
    <property type="term" value="P:DNA-templated transcription"/>
    <property type="evidence" value="ECO:0007669"/>
    <property type="project" value="InterPro"/>
</dbReference>
<dbReference type="SUPFAM" id="SSF57701">
    <property type="entry name" value="Zn2/Cys6 DNA-binding domain"/>
    <property type="match status" value="1"/>
</dbReference>
<dbReference type="GO" id="GO:0000981">
    <property type="term" value="F:DNA-binding transcription factor activity, RNA polymerase II-specific"/>
    <property type="evidence" value="ECO:0007669"/>
    <property type="project" value="InterPro"/>
</dbReference>
<evidence type="ECO:0000256" key="3">
    <source>
        <dbReference type="ARBA" id="ARBA00023163"/>
    </source>
</evidence>
<keyword evidence="8" id="KW-1185">Reference proteome</keyword>
<keyword evidence="4" id="KW-0539">Nucleus</keyword>
<evidence type="ECO:0000259" key="6">
    <source>
        <dbReference type="PROSITE" id="PS50048"/>
    </source>
</evidence>
<dbReference type="CDD" id="cd12148">
    <property type="entry name" value="fungal_TF_MHR"/>
    <property type="match status" value="1"/>
</dbReference>
<dbReference type="Proteomes" id="UP000785200">
    <property type="component" value="Unassembled WGS sequence"/>
</dbReference>
<evidence type="ECO:0000256" key="2">
    <source>
        <dbReference type="ARBA" id="ARBA00023015"/>
    </source>
</evidence>
<dbReference type="AlphaFoldDB" id="A0A9P7AZB9"/>
<evidence type="ECO:0000256" key="1">
    <source>
        <dbReference type="ARBA" id="ARBA00022723"/>
    </source>
</evidence>
<dbReference type="OrthoDB" id="3364175at2759"/>
<dbReference type="PANTHER" id="PTHR47424:SF6">
    <property type="entry name" value="PROLINE UTILIZATION TRANS-ACTIVATOR"/>
    <property type="match status" value="1"/>
</dbReference>
<evidence type="ECO:0000313" key="8">
    <source>
        <dbReference type="Proteomes" id="UP000785200"/>
    </source>
</evidence>